<evidence type="ECO:0000256" key="5">
    <source>
        <dbReference type="ARBA" id="ARBA00022741"/>
    </source>
</evidence>
<dbReference type="InterPro" id="IPR020590">
    <property type="entry name" value="Guanylate_kinase_CS"/>
</dbReference>
<evidence type="ECO:0000256" key="1">
    <source>
        <dbReference type="ARBA" id="ARBA00005790"/>
    </source>
</evidence>
<gene>
    <name evidence="9 11" type="primary">gmk</name>
    <name evidence="11" type="ORF">JF888_12975</name>
</gene>
<dbReference type="PROSITE" id="PS50052">
    <property type="entry name" value="GUANYLATE_KINASE_2"/>
    <property type="match status" value="1"/>
</dbReference>
<dbReference type="FunFam" id="3.30.63.10:FF:000002">
    <property type="entry name" value="Guanylate kinase 1"/>
    <property type="match status" value="1"/>
</dbReference>
<keyword evidence="9" id="KW-0963">Cytoplasm</keyword>
<comment type="catalytic activity">
    <reaction evidence="9">
        <text>GMP + ATP = GDP + ADP</text>
        <dbReference type="Rhea" id="RHEA:20780"/>
        <dbReference type="ChEBI" id="CHEBI:30616"/>
        <dbReference type="ChEBI" id="CHEBI:58115"/>
        <dbReference type="ChEBI" id="CHEBI:58189"/>
        <dbReference type="ChEBI" id="CHEBI:456216"/>
        <dbReference type="EC" id="2.7.4.8"/>
    </reaction>
</comment>
<dbReference type="GO" id="GO:0005829">
    <property type="term" value="C:cytosol"/>
    <property type="evidence" value="ECO:0007669"/>
    <property type="project" value="TreeGrafter"/>
</dbReference>
<sequence>MNAVPATANALLVVISGPGGVGKDTLIEMLLRRNPSLRYSVSYTTRPRRDYEVDGEHYSFVSVQEFESLIKAGELLEHARVGGHYYGTSARRVEEIQAAGVDVILKIDVQGAEQVRQRRPDGVYIFVLPPSMEELTRRRQERGDPAQLNLDRQRLAEWEMGFVDHYDHAIVNDDAERAVAELEALLERERVRRRGR</sequence>
<dbReference type="GO" id="GO:0004385">
    <property type="term" value="F:GMP kinase activity"/>
    <property type="evidence" value="ECO:0007669"/>
    <property type="project" value="UniProtKB-UniRule"/>
</dbReference>
<dbReference type="HAMAP" id="MF_00328">
    <property type="entry name" value="Guanylate_kinase"/>
    <property type="match status" value="1"/>
</dbReference>
<dbReference type="EMBL" id="JAEKNQ010000051">
    <property type="protein sequence ID" value="MBJ7604086.1"/>
    <property type="molecule type" value="Genomic_DNA"/>
</dbReference>
<name>A0A934ND18_9BACT</name>
<proteinExistence type="inferred from homology"/>
<evidence type="ECO:0000313" key="11">
    <source>
        <dbReference type="EMBL" id="MBJ7604086.1"/>
    </source>
</evidence>
<dbReference type="NCBIfam" id="TIGR03263">
    <property type="entry name" value="guanyl_kin"/>
    <property type="match status" value="1"/>
</dbReference>
<dbReference type="Gene3D" id="3.40.50.300">
    <property type="entry name" value="P-loop containing nucleotide triphosphate hydrolases"/>
    <property type="match status" value="1"/>
</dbReference>
<dbReference type="InterPro" id="IPR008144">
    <property type="entry name" value="Guanylate_kin-like_dom"/>
</dbReference>
<dbReference type="RefSeq" id="WP_338181130.1">
    <property type="nucleotide sequence ID" value="NZ_JAEKNQ010000051.1"/>
</dbReference>
<evidence type="ECO:0000256" key="9">
    <source>
        <dbReference type="HAMAP-Rule" id="MF_00328"/>
    </source>
</evidence>
<dbReference type="EC" id="2.7.4.8" evidence="2 9"/>
<evidence type="ECO:0000256" key="3">
    <source>
        <dbReference type="ARBA" id="ARBA00016296"/>
    </source>
</evidence>
<dbReference type="PANTHER" id="PTHR23117">
    <property type="entry name" value="GUANYLATE KINASE-RELATED"/>
    <property type="match status" value="1"/>
</dbReference>
<dbReference type="PANTHER" id="PTHR23117:SF13">
    <property type="entry name" value="GUANYLATE KINASE"/>
    <property type="match status" value="1"/>
</dbReference>
<dbReference type="SUPFAM" id="SSF52540">
    <property type="entry name" value="P-loop containing nucleoside triphosphate hydrolases"/>
    <property type="match status" value="1"/>
</dbReference>
<dbReference type="Proteomes" id="UP000620075">
    <property type="component" value="Unassembled WGS sequence"/>
</dbReference>
<evidence type="ECO:0000256" key="7">
    <source>
        <dbReference type="ARBA" id="ARBA00022840"/>
    </source>
</evidence>
<evidence type="ECO:0000313" key="12">
    <source>
        <dbReference type="Proteomes" id="UP000620075"/>
    </source>
</evidence>
<comment type="similarity">
    <text evidence="1 9">Belongs to the guanylate kinase family.</text>
</comment>
<dbReference type="InterPro" id="IPR017665">
    <property type="entry name" value="Guanylate_kinase"/>
</dbReference>
<comment type="function">
    <text evidence="9">Essential for recycling GMP and indirectly, cGMP.</text>
</comment>
<keyword evidence="7 9" id="KW-0067">ATP-binding</keyword>
<dbReference type="Pfam" id="PF00625">
    <property type="entry name" value="Guanylate_kin"/>
    <property type="match status" value="1"/>
</dbReference>
<accession>A0A934ND18</accession>
<comment type="subcellular location">
    <subcellularLocation>
        <location evidence="9">Cytoplasm</location>
    </subcellularLocation>
</comment>
<evidence type="ECO:0000259" key="10">
    <source>
        <dbReference type="PROSITE" id="PS50052"/>
    </source>
</evidence>
<evidence type="ECO:0000256" key="4">
    <source>
        <dbReference type="ARBA" id="ARBA00022679"/>
    </source>
</evidence>
<comment type="caution">
    <text evidence="9">Lacks conserved residue(s) required for the propagation of feature annotation.</text>
</comment>
<dbReference type="InterPro" id="IPR008145">
    <property type="entry name" value="GK/Ca_channel_bsu"/>
</dbReference>
<keyword evidence="6 9" id="KW-0418">Kinase</keyword>
<dbReference type="CDD" id="cd00071">
    <property type="entry name" value="GMPK"/>
    <property type="match status" value="1"/>
</dbReference>
<keyword evidence="4 9" id="KW-0808">Transferase</keyword>
<dbReference type="AlphaFoldDB" id="A0A934ND18"/>
<keyword evidence="5 9" id="KW-0547">Nucleotide-binding</keyword>
<organism evidence="11 12">
    <name type="scientific">Candidatus Dormiibacter inghamiae</name>
    <dbReference type="NCBI Taxonomy" id="3127013"/>
    <lineage>
        <taxon>Bacteria</taxon>
        <taxon>Bacillati</taxon>
        <taxon>Candidatus Dormiibacterota</taxon>
        <taxon>Candidatus Dormibacteria</taxon>
        <taxon>Candidatus Dormibacterales</taxon>
        <taxon>Candidatus Dormibacteraceae</taxon>
        <taxon>Candidatus Dormiibacter</taxon>
    </lineage>
</organism>
<comment type="caution">
    <text evidence="11">The sequence shown here is derived from an EMBL/GenBank/DDBJ whole genome shotgun (WGS) entry which is preliminary data.</text>
</comment>
<evidence type="ECO:0000256" key="8">
    <source>
        <dbReference type="ARBA" id="ARBA00030128"/>
    </source>
</evidence>
<evidence type="ECO:0000256" key="2">
    <source>
        <dbReference type="ARBA" id="ARBA00012961"/>
    </source>
</evidence>
<dbReference type="SMART" id="SM00072">
    <property type="entry name" value="GuKc"/>
    <property type="match status" value="1"/>
</dbReference>
<feature type="domain" description="Guanylate kinase-like" evidence="10">
    <location>
        <begin position="10"/>
        <end position="187"/>
    </location>
</feature>
<dbReference type="PROSITE" id="PS00856">
    <property type="entry name" value="GUANYLATE_KINASE_1"/>
    <property type="match status" value="1"/>
</dbReference>
<dbReference type="InterPro" id="IPR027417">
    <property type="entry name" value="P-loop_NTPase"/>
</dbReference>
<reference evidence="11 12" key="1">
    <citation type="submission" date="2020-10" db="EMBL/GenBank/DDBJ databases">
        <title>Ca. Dormibacterota MAGs.</title>
        <authorList>
            <person name="Montgomery K."/>
        </authorList>
    </citation>
    <scope>NUCLEOTIDE SEQUENCE [LARGE SCALE GENOMIC DNA]</scope>
    <source>
        <strain evidence="11">SC8811_S16_3</strain>
    </source>
</reference>
<dbReference type="GO" id="GO:0005524">
    <property type="term" value="F:ATP binding"/>
    <property type="evidence" value="ECO:0007669"/>
    <property type="project" value="UniProtKB-UniRule"/>
</dbReference>
<evidence type="ECO:0000256" key="6">
    <source>
        <dbReference type="ARBA" id="ARBA00022777"/>
    </source>
</evidence>
<protein>
    <recommendedName>
        <fullName evidence="3 9">Guanylate kinase</fullName>
        <ecNumber evidence="2 9">2.7.4.8</ecNumber>
    </recommendedName>
    <alternativeName>
        <fullName evidence="8 9">GMP kinase</fullName>
    </alternativeName>
</protein>